<reference evidence="1 2" key="1">
    <citation type="submission" date="2021-07" db="EMBL/GenBank/DDBJ databases">
        <authorList>
            <consortium name="Genoscope - CEA"/>
            <person name="William W."/>
        </authorList>
    </citation>
    <scope>NUCLEOTIDE SEQUENCE [LARGE SCALE GENOMIC DNA]</scope>
</reference>
<dbReference type="AlphaFoldDB" id="A0A8D9LSD7"/>
<dbReference type="EMBL" id="LS974619">
    <property type="protein sequence ID" value="CAG7884845.1"/>
    <property type="molecule type" value="Genomic_DNA"/>
</dbReference>
<dbReference type="Proteomes" id="UP000694005">
    <property type="component" value="Chromosome A03"/>
</dbReference>
<gene>
    <name evidence="1" type="ORF">BRAPAZ1V2_A03P61880.2</name>
</gene>
<dbReference type="Gramene" id="A03p61880.2_BraZ1">
    <property type="protein sequence ID" value="A03p61880.2_BraZ1.CDS"/>
    <property type="gene ID" value="A03g61880.2_BraZ1"/>
</dbReference>
<sequence length="100" mass="11609">MFYQIQPYRPLSKIRLRKLIKPLKIPIPLLKVEPVLMTQMETPQMLCWLLEQIWTTGSFCIPKDVFETSKEADEIGAARGVSVEQCLSVYLFSESLIFML</sequence>
<evidence type="ECO:0000313" key="2">
    <source>
        <dbReference type="Proteomes" id="UP000694005"/>
    </source>
</evidence>
<organism evidence="1 2">
    <name type="scientific">Brassica campestris</name>
    <name type="common">Field mustard</name>
    <dbReference type="NCBI Taxonomy" id="3711"/>
    <lineage>
        <taxon>Eukaryota</taxon>
        <taxon>Viridiplantae</taxon>
        <taxon>Streptophyta</taxon>
        <taxon>Embryophyta</taxon>
        <taxon>Tracheophyta</taxon>
        <taxon>Spermatophyta</taxon>
        <taxon>Magnoliopsida</taxon>
        <taxon>eudicotyledons</taxon>
        <taxon>Gunneridae</taxon>
        <taxon>Pentapetalae</taxon>
        <taxon>rosids</taxon>
        <taxon>malvids</taxon>
        <taxon>Brassicales</taxon>
        <taxon>Brassicaceae</taxon>
        <taxon>Brassiceae</taxon>
        <taxon>Brassica</taxon>
    </lineage>
</organism>
<name>A0A8D9LSD7_BRACM</name>
<proteinExistence type="predicted"/>
<accession>A0A8D9LSD7</accession>
<evidence type="ECO:0000313" key="1">
    <source>
        <dbReference type="EMBL" id="CAG7884845.1"/>
    </source>
</evidence>
<protein>
    <submittedName>
        <fullName evidence="1">Uncharacterized protein</fullName>
    </submittedName>
</protein>